<feature type="domain" description="Lipocalin/cytosolic fatty-acid binding" evidence="3">
    <location>
        <begin position="35"/>
        <end position="180"/>
    </location>
</feature>
<dbReference type="EMBL" id="MIND01000018">
    <property type="protein sequence ID" value="POF87359.1"/>
    <property type="molecule type" value="Genomic_DNA"/>
</dbReference>
<feature type="chain" id="PRO_5015377723" description="Outer membrane lipoprotein Blc" evidence="2">
    <location>
        <begin position="23"/>
        <end position="190"/>
    </location>
</feature>
<dbReference type="InterPro" id="IPR047202">
    <property type="entry name" value="Lipocalin_Blc-like_dom"/>
</dbReference>
<dbReference type="CDD" id="cd19438">
    <property type="entry name" value="lipocalin_Blc-like"/>
    <property type="match status" value="1"/>
</dbReference>
<dbReference type="PANTHER" id="PTHR10612:SF34">
    <property type="entry name" value="APOLIPOPROTEIN D"/>
    <property type="match status" value="1"/>
</dbReference>
<dbReference type="InterPro" id="IPR022271">
    <property type="entry name" value="Lipocalin_ApoD"/>
</dbReference>
<gene>
    <name evidence="4" type="ORF">BGP80_05015</name>
</gene>
<dbReference type="AlphaFoldDB" id="A0A2S3W8U0"/>
<reference evidence="4 5" key="2">
    <citation type="submission" date="2018-03" db="EMBL/GenBank/DDBJ databases">
        <title>Draft genome of Pseudomonas putida strain KT-27.</title>
        <authorList>
            <person name="Yoshizawa S."/>
            <person name="Khan N.H."/>
            <person name="Nishimura M."/>
            <person name="Chiura H.X."/>
            <person name="Ogura Y."/>
            <person name="Hayashi T."/>
            <person name="Kogure K."/>
        </authorList>
    </citation>
    <scope>NUCLEOTIDE SEQUENCE [LARGE SCALE GENOMIC DNA]</scope>
    <source>
        <strain evidence="4 5">KT-27</strain>
    </source>
</reference>
<evidence type="ECO:0000313" key="5">
    <source>
        <dbReference type="Proteomes" id="UP000237194"/>
    </source>
</evidence>
<dbReference type="InterPro" id="IPR000566">
    <property type="entry name" value="Lipocln_cytosolic_FA-bd_dom"/>
</dbReference>
<evidence type="ECO:0000256" key="2">
    <source>
        <dbReference type="PIRNR" id="PIRNR036893"/>
    </source>
</evidence>
<name>A0A2S3W8U0_PSEPU</name>
<proteinExistence type="inferred from homology"/>
<comment type="similarity">
    <text evidence="1 2">Belongs to the calycin superfamily. Lipocalin family.</text>
</comment>
<keyword evidence="2" id="KW-0472">Membrane</keyword>
<dbReference type="InterPro" id="IPR022272">
    <property type="entry name" value="Lipocalin_CS"/>
</dbReference>
<dbReference type="RefSeq" id="WP_103435746.1">
    <property type="nucleotide sequence ID" value="NZ_MIND01000018.1"/>
</dbReference>
<dbReference type="InterPro" id="IPR012674">
    <property type="entry name" value="Calycin"/>
</dbReference>
<dbReference type="PANTHER" id="PTHR10612">
    <property type="entry name" value="APOLIPOPROTEIN D"/>
    <property type="match status" value="1"/>
</dbReference>
<reference evidence="4 5" key="1">
    <citation type="submission" date="2016-08" db="EMBL/GenBank/DDBJ databases">
        <authorList>
            <person name="Seilhamer J.J."/>
        </authorList>
    </citation>
    <scope>NUCLEOTIDE SEQUENCE [LARGE SCALE GENOMIC DNA]</scope>
    <source>
        <strain evidence="4 5">KT-27</strain>
    </source>
</reference>
<comment type="subcellular location">
    <subcellularLocation>
        <location evidence="2">Cell outer membrane</location>
    </subcellularLocation>
</comment>
<dbReference type="PROSITE" id="PS51257">
    <property type="entry name" value="PROKAR_LIPOPROTEIN"/>
    <property type="match status" value="1"/>
</dbReference>
<keyword evidence="2" id="KW-0446">Lipid-binding</keyword>
<comment type="caution">
    <text evidence="4">The sequence shown here is derived from an EMBL/GenBank/DDBJ whole genome shotgun (WGS) entry which is preliminary data.</text>
</comment>
<evidence type="ECO:0000259" key="3">
    <source>
        <dbReference type="Pfam" id="PF08212"/>
    </source>
</evidence>
<dbReference type="PROSITE" id="PS00213">
    <property type="entry name" value="LIPOCALIN"/>
    <property type="match status" value="1"/>
</dbReference>
<comment type="subunit">
    <text evidence="2">Homodimer.</text>
</comment>
<sequence>MRHLSLLLGLCLSLLLGGCATGSHDPLAPKTAGAVDLKRYQGKWFELARLPMYFQRDCAQSEAHYNARPDGSIGVLNRCRMLDGQWIRAEGSATPQEAGHTDKLWVEFDNWFTRLAPGVAKGEYWVLYVDSRYQTALVGSPDRKYLWILSRTPSLPAWERESLLARARQQGYDTNRLIWRVADRDIAAAH</sequence>
<dbReference type="Proteomes" id="UP000237194">
    <property type="component" value="Unassembled WGS sequence"/>
</dbReference>
<dbReference type="InterPro" id="IPR002446">
    <property type="entry name" value="Lipocalin_bac"/>
</dbReference>
<dbReference type="GO" id="GO:0006950">
    <property type="term" value="P:response to stress"/>
    <property type="evidence" value="ECO:0007669"/>
    <property type="project" value="UniProtKB-ARBA"/>
</dbReference>
<dbReference type="PIRSF" id="PIRSF036893">
    <property type="entry name" value="Lipocalin_ApoD"/>
    <property type="match status" value="1"/>
</dbReference>
<keyword evidence="2" id="KW-0732">Signal</keyword>
<dbReference type="Pfam" id="PF08212">
    <property type="entry name" value="Lipocalin_2"/>
    <property type="match status" value="1"/>
</dbReference>
<evidence type="ECO:0000256" key="1">
    <source>
        <dbReference type="ARBA" id="ARBA00006889"/>
    </source>
</evidence>
<dbReference type="Gene3D" id="2.40.128.20">
    <property type="match status" value="1"/>
</dbReference>
<dbReference type="SUPFAM" id="SSF50814">
    <property type="entry name" value="Lipocalins"/>
    <property type="match status" value="1"/>
</dbReference>
<organism evidence="4 5">
    <name type="scientific">Pseudomonas putida</name>
    <name type="common">Arthrobacter siderocapsulatus</name>
    <dbReference type="NCBI Taxonomy" id="303"/>
    <lineage>
        <taxon>Bacteria</taxon>
        <taxon>Pseudomonadati</taxon>
        <taxon>Pseudomonadota</taxon>
        <taxon>Gammaproteobacteria</taxon>
        <taxon>Pseudomonadales</taxon>
        <taxon>Pseudomonadaceae</taxon>
        <taxon>Pseudomonas</taxon>
    </lineage>
</organism>
<keyword evidence="2" id="KW-0449">Lipoprotein</keyword>
<dbReference type="GO" id="GO:0008289">
    <property type="term" value="F:lipid binding"/>
    <property type="evidence" value="ECO:0007669"/>
    <property type="project" value="UniProtKB-UniRule"/>
</dbReference>
<keyword evidence="2" id="KW-0998">Cell outer membrane</keyword>
<comment type="function">
    <text evidence="2">Involved in the storage or transport of lipids necessary for membrane maintenance under stressful conditions. Displays a binding preference for lysophospholipids.</text>
</comment>
<dbReference type="GO" id="GO:0009279">
    <property type="term" value="C:cell outer membrane"/>
    <property type="evidence" value="ECO:0007669"/>
    <property type="project" value="UniProtKB-SubCell"/>
</dbReference>
<dbReference type="PRINTS" id="PR01171">
    <property type="entry name" value="BCTLIPOCALIN"/>
</dbReference>
<evidence type="ECO:0000313" key="4">
    <source>
        <dbReference type="EMBL" id="POF87359.1"/>
    </source>
</evidence>
<feature type="signal peptide" evidence="2">
    <location>
        <begin position="1"/>
        <end position="22"/>
    </location>
</feature>
<protein>
    <recommendedName>
        <fullName evidence="2">Outer membrane lipoprotein Blc</fullName>
    </recommendedName>
</protein>
<accession>A0A2S3W8U0</accession>